<evidence type="ECO:0000256" key="1">
    <source>
        <dbReference type="SAM" id="MobiDB-lite"/>
    </source>
</evidence>
<dbReference type="Proteomes" id="UP001305779">
    <property type="component" value="Unassembled WGS sequence"/>
</dbReference>
<protein>
    <submittedName>
        <fullName evidence="2">Uncharacterized protein</fullName>
    </submittedName>
</protein>
<evidence type="ECO:0000313" key="2">
    <source>
        <dbReference type="EMBL" id="KAK4495968.1"/>
    </source>
</evidence>
<feature type="compositionally biased region" description="Low complexity" evidence="1">
    <location>
        <begin position="56"/>
        <end position="78"/>
    </location>
</feature>
<evidence type="ECO:0000313" key="3">
    <source>
        <dbReference type="Proteomes" id="UP001305779"/>
    </source>
</evidence>
<organism evidence="2 3">
    <name type="scientific">Zasmidium cellare</name>
    <name type="common">Wine cellar mold</name>
    <name type="synonym">Racodium cellare</name>
    <dbReference type="NCBI Taxonomy" id="395010"/>
    <lineage>
        <taxon>Eukaryota</taxon>
        <taxon>Fungi</taxon>
        <taxon>Dikarya</taxon>
        <taxon>Ascomycota</taxon>
        <taxon>Pezizomycotina</taxon>
        <taxon>Dothideomycetes</taxon>
        <taxon>Dothideomycetidae</taxon>
        <taxon>Mycosphaerellales</taxon>
        <taxon>Mycosphaerellaceae</taxon>
        <taxon>Zasmidium</taxon>
    </lineage>
</organism>
<feature type="compositionally biased region" description="Basic and acidic residues" evidence="1">
    <location>
        <begin position="109"/>
        <end position="125"/>
    </location>
</feature>
<name>A0ABR0E3Y9_ZASCE</name>
<accession>A0ABR0E3Y9</accession>
<proteinExistence type="predicted"/>
<feature type="region of interest" description="Disordered" evidence="1">
    <location>
        <begin position="1"/>
        <end position="125"/>
    </location>
</feature>
<keyword evidence="3" id="KW-1185">Reference proteome</keyword>
<sequence>MPEQDTTEANPPPSYDSVLKDDDLRNPQRRGPAELHGSAAAPRFPPLVATGKEGYHQQPQRQQQQLQPQPQLQHQTQPSESVFSDEDDVVLTPPTTAPPTVIDEDSDDERDRTHPVGETVVDPKK</sequence>
<gene>
    <name evidence="2" type="ORF">PRZ48_013236</name>
</gene>
<comment type="caution">
    <text evidence="2">The sequence shown here is derived from an EMBL/GenBank/DDBJ whole genome shotgun (WGS) entry which is preliminary data.</text>
</comment>
<dbReference type="EMBL" id="JAXOVC010000011">
    <property type="protein sequence ID" value="KAK4495968.1"/>
    <property type="molecule type" value="Genomic_DNA"/>
</dbReference>
<reference evidence="2 3" key="1">
    <citation type="journal article" date="2023" name="G3 (Bethesda)">
        <title>A chromosome-level genome assembly of Zasmidium syzygii isolated from banana leaves.</title>
        <authorList>
            <person name="van Westerhoven A.C."/>
            <person name="Mehrabi R."/>
            <person name="Talebi R."/>
            <person name="Steentjes M.B.F."/>
            <person name="Corcolon B."/>
            <person name="Chong P.A."/>
            <person name="Kema G.H.J."/>
            <person name="Seidl M.F."/>
        </authorList>
    </citation>
    <scope>NUCLEOTIDE SEQUENCE [LARGE SCALE GENOMIC DNA]</scope>
    <source>
        <strain evidence="2 3">P124</strain>
    </source>
</reference>